<evidence type="ECO:0000259" key="3">
    <source>
        <dbReference type="PROSITE" id="PS50405"/>
    </source>
</evidence>
<sequence>MDVFYLYNYGSSAWLALQGVALVATPKLIITLLIDDTRAASDIEAYLSRAFGLALLAVSILTILLTGSVPLVSPVGDVDATTPSPEDESARAPYAVPTLLVTTLFQATLAFYNYTWYLANGQKALGLGMLGSAAVASLGPQFDNANGRYDIAPARGSAHGLTANNNQITPNRAQVWNGAGELEWVAASISSSLPNAKSRAQQVDTSLHVGGDGLDVSSAAAAEIKDSHLGGLKIVPNPPDLNAWRERLFNVDEPITLTEEQFQVYFPHVDNVYSHRSTQKYKRKPFVSHYWDCRLKGRPSGTPKSDDPNKKKRKRVARERDLCDVKIKITEYFPEATAADIAHHQRSAAESPMLSSENHHGATATGTTMFFTTNGSEAPRGNGNAQPFGMLAPSAALSENPSVVPGNGHKLYTIQRVNGNGGNGKTDGVGGGHRHTLEDSDRVKKNSVHRYLLKKSKDEKKIVLDDLDEGTPLLPPGDARLRAHCRLWSDHINRHIVPSFYKVLMEQTPQMQAKHAAELQEEIEKLVNASHVHGPFFLGPSISFVDIQLAPWILRLSRVLKPYRGWTEPAMGSRLGRWIQAIEDNEHVVATTSSDELYLESYQRYSENRPNTSQLANAINSGRGLP</sequence>
<dbReference type="OrthoDB" id="4951845at2759"/>
<feature type="region of interest" description="Disordered" evidence="1">
    <location>
        <begin position="418"/>
        <end position="443"/>
    </location>
</feature>
<dbReference type="Proteomes" id="UP000249363">
    <property type="component" value="Unassembled WGS sequence"/>
</dbReference>
<feature type="transmembrane region" description="Helical" evidence="2">
    <location>
        <begin position="46"/>
        <end position="72"/>
    </location>
</feature>
<organism evidence="4 5">
    <name type="scientific">Talaromyces amestolkiae</name>
    <dbReference type="NCBI Taxonomy" id="1196081"/>
    <lineage>
        <taxon>Eukaryota</taxon>
        <taxon>Fungi</taxon>
        <taxon>Dikarya</taxon>
        <taxon>Ascomycota</taxon>
        <taxon>Pezizomycotina</taxon>
        <taxon>Eurotiomycetes</taxon>
        <taxon>Eurotiomycetidae</taxon>
        <taxon>Eurotiales</taxon>
        <taxon>Trichocomaceae</taxon>
        <taxon>Talaromyces</taxon>
        <taxon>Talaromyces sect. Talaromyces</taxon>
    </lineage>
</organism>
<dbReference type="STRING" id="1196081.A0A364KQ88"/>
<dbReference type="PANTHER" id="PTHR39605">
    <property type="entry name" value="MAJOR FACILITATOR SUPERFAMILY (MFS) PROFILE DOMAIN-CONTAINING PROTEIN"/>
    <property type="match status" value="1"/>
</dbReference>
<dbReference type="InterPro" id="IPR010987">
    <property type="entry name" value="Glutathione-S-Trfase_C-like"/>
</dbReference>
<dbReference type="GeneID" id="63790922"/>
<name>A0A364KQ88_TALAM</name>
<evidence type="ECO:0000256" key="1">
    <source>
        <dbReference type="SAM" id="MobiDB-lite"/>
    </source>
</evidence>
<feature type="compositionally biased region" description="Gly residues" evidence="1">
    <location>
        <begin position="419"/>
        <end position="431"/>
    </location>
</feature>
<dbReference type="SUPFAM" id="SSF47616">
    <property type="entry name" value="GST C-terminal domain-like"/>
    <property type="match status" value="1"/>
</dbReference>
<feature type="transmembrane region" description="Helical" evidence="2">
    <location>
        <begin position="12"/>
        <end position="34"/>
    </location>
</feature>
<gene>
    <name evidence="4" type="ORF">BHQ10_001705</name>
</gene>
<keyword evidence="5" id="KW-1185">Reference proteome</keyword>
<keyword evidence="2" id="KW-1133">Transmembrane helix</keyword>
<feature type="region of interest" description="Disordered" evidence="1">
    <location>
        <begin position="343"/>
        <end position="365"/>
    </location>
</feature>
<dbReference type="CDD" id="cd00299">
    <property type="entry name" value="GST_C_family"/>
    <property type="match status" value="1"/>
</dbReference>
<keyword evidence="2" id="KW-0812">Transmembrane</keyword>
<dbReference type="InterPro" id="IPR036282">
    <property type="entry name" value="Glutathione-S-Trfase_C_sf"/>
</dbReference>
<feature type="domain" description="GST C-terminal" evidence="3">
    <location>
        <begin position="478"/>
        <end position="614"/>
    </location>
</feature>
<dbReference type="PANTHER" id="PTHR39605:SF1">
    <property type="entry name" value="MAJOR FACILITATOR SUPERFAMILY (MFS) PROFILE DOMAIN-CONTAINING PROTEIN"/>
    <property type="match status" value="1"/>
</dbReference>
<keyword evidence="2" id="KW-0472">Membrane</keyword>
<evidence type="ECO:0000313" key="4">
    <source>
        <dbReference type="EMBL" id="RAO65693.1"/>
    </source>
</evidence>
<feature type="region of interest" description="Disordered" evidence="1">
    <location>
        <begin position="297"/>
        <end position="317"/>
    </location>
</feature>
<dbReference type="AlphaFoldDB" id="A0A364KQ88"/>
<proteinExistence type="predicted"/>
<protein>
    <recommendedName>
        <fullName evidence="3">GST C-terminal domain-containing protein</fullName>
    </recommendedName>
</protein>
<dbReference type="PROSITE" id="PS50405">
    <property type="entry name" value="GST_CTER"/>
    <property type="match status" value="1"/>
</dbReference>
<dbReference type="EMBL" id="MIKG01000002">
    <property type="protein sequence ID" value="RAO65693.1"/>
    <property type="molecule type" value="Genomic_DNA"/>
</dbReference>
<accession>A0A364KQ88</accession>
<evidence type="ECO:0000256" key="2">
    <source>
        <dbReference type="SAM" id="Phobius"/>
    </source>
</evidence>
<evidence type="ECO:0000313" key="5">
    <source>
        <dbReference type="Proteomes" id="UP000249363"/>
    </source>
</evidence>
<dbReference type="RefSeq" id="XP_040730210.1">
    <property type="nucleotide sequence ID" value="XM_040873771.1"/>
</dbReference>
<comment type="caution">
    <text evidence="4">The sequence shown here is derived from an EMBL/GenBank/DDBJ whole genome shotgun (WGS) entry which is preliminary data.</text>
</comment>
<reference evidence="4 5" key="1">
    <citation type="journal article" date="2017" name="Biotechnol. Biofuels">
        <title>Differential beta-glucosidase expression as a function of carbon source availability in Talaromyces amestolkiae: a genomic and proteomic approach.</title>
        <authorList>
            <person name="de Eugenio L.I."/>
            <person name="Mendez-Liter J.A."/>
            <person name="Nieto-Dominguez M."/>
            <person name="Alonso L."/>
            <person name="Gil-Munoz J."/>
            <person name="Barriuso J."/>
            <person name="Prieto A."/>
            <person name="Martinez M.J."/>
        </authorList>
    </citation>
    <scope>NUCLEOTIDE SEQUENCE [LARGE SCALE GENOMIC DNA]</scope>
    <source>
        <strain evidence="4 5">CIB</strain>
    </source>
</reference>
<dbReference type="Gene3D" id="1.20.1050.10">
    <property type="match status" value="1"/>
</dbReference>